<dbReference type="InterPro" id="IPR019554">
    <property type="entry name" value="Soluble_ligand-bd"/>
</dbReference>
<accession>A0ABN2TGM3</accession>
<organism evidence="4 5">
    <name type="scientific">Brevibacterium samyangense</name>
    <dbReference type="NCBI Taxonomy" id="366888"/>
    <lineage>
        <taxon>Bacteria</taxon>
        <taxon>Bacillati</taxon>
        <taxon>Actinomycetota</taxon>
        <taxon>Actinomycetes</taxon>
        <taxon>Micrococcales</taxon>
        <taxon>Brevibacteriaceae</taxon>
        <taxon>Brevibacterium</taxon>
    </lineage>
</organism>
<feature type="compositionally biased region" description="Low complexity" evidence="1">
    <location>
        <begin position="62"/>
        <end position="75"/>
    </location>
</feature>
<dbReference type="InterPro" id="IPR003583">
    <property type="entry name" value="Hlx-hairpin-Hlx_DNA-bd_motif"/>
</dbReference>
<proteinExistence type="predicted"/>
<keyword evidence="5" id="KW-1185">Reference proteome</keyword>
<sequence length="378" mass="37256">MSSNPDDRFLALLGRSSRGWLPDDPEDPAPVTTVHRVSAGPGRLRSTFPFPFDDGGEGGPAGVSEGEASDEGSSSTPDDRSVVDISTLRAALGGGAAHGDRRQFDDRRLSDGRRSDEDGPEASQGPDLAGFSFPDQDGIGARPVPRTTLVYLAAGIVLVLAVVFVVLDPLGSTPGMRGGTEAEGTPGGAEAAHGTAGAAGLESGTTSAPGGPGASNDGTAADTPTAGPVVVHVVGAVEEPGVVELPPGARVSEAVAGAGGTAEGADTAALNLARVLTDGEQVYVPREGEEPAVGAGTSGGGGVAAGGATGSTGDAPPVDLNTADLAALESLPGIGPVTAAAILAHREENGPFTSVDGLLDVSGIGEKTLENLRDRATV</sequence>
<dbReference type="Pfam" id="PF10531">
    <property type="entry name" value="SLBB"/>
    <property type="match status" value="1"/>
</dbReference>
<feature type="compositionally biased region" description="Low complexity" evidence="1">
    <location>
        <begin position="182"/>
        <end position="200"/>
    </location>
</feature>
<dbReference type="PANTHER" id="PTHR21180:SF32">
    <property type="entry name" value="ENDONUCLEASE_EXONUCLEASE_PHOSPHATASE FAMILY DOMAIN-CONTAINING PROTEIN 1"/>
    <property type="match status" value="1"/>
</dbReference>
<dbReference type="RefSeq" id="WP_344309163.1">
    <property type="nucleotide sequence ID" value="NZ_BAAANO010000017.1"/>
</dbReference>
<dbReference type="Pfam" id="PF12836">
    <property type="entry name" value="HHH_3"/>
    <property type="match status" value="1"/>
</dbReference>
<dbReference type="NCBIfam" id="TIGR00426">
    <property type="entry name" value="competence protein ComEA helix-hairpin-helix repeat region"/>
    <property type="match status" value="1"/>
</dbReference>
<feature type="region of interest" description="Disordered" evidence="1">
    <location>
        <begin position="14"/>
        <end position="136"/>
    </location>
</feature>
<evidence type="ECO:0000313" key="5">
    <source>
        <dbReference type="Proteomes" id="UP001500755"/>
    </source>
</evidence>
<keyword evidence="2" id="KW-1133">Transmembrane helix</keyword>
<dbReference type="Gene3D" id="3.10.560.10">
    <property type="entry name" value="Outer membrane lipoprotein wza domain like"/>
    <property type="match status" value="1"/>
</dbReference>
<dbReference type="EMBL" id="BAAANO010000017">
    <property type="protein sequence ID" value="GAA2008853.1"/>
    <property type="molecule type" value="Genomic_DNA"/>
</dbReference>
<dbReference type="InterPro" id="IPR051675">
    <property type="entry name" value="Endo/Exo/Phosphatase_dom_1"/>
</dbReference>
<feature type="region of interest" description="Disordered" evidence="1">
    <location>
        <begin position="175"/>
        <end position="224"/>
    </location>
</feature>
<feature type="transmembrane region" description="Helical" evidence="2">
    <location>
        <begin position="149"/>
        <end position="167"/>
    </location>
</feature>
<feature type="compositionally biased region" description="Basic and acidic residues" evidence="1">
    <location>
        <begin position="98"/>
        <end position="117"/>
    </location>
</feature>
<evidence type="ECO:0000256" key="1">
    <source>
        <dbReference type="SAM" id="MobiDB-lite"/>
    </source>
</evidence>
<dbReference type="InterPro" id="IPR010994">
    <property type="entry name" value="RuvA_2-like"/>
</dbReference>
<name>A0ABN2TGM3_9MICO</name>
<dbReference type="Gene3D" id="1.10.150.320">
    <property type="entry name" value="Photosystem II 12 kDa extrinsic protein"/>
    <property type="match status" value="1"/>
</dbReference>
<evidence type="ECO:0000313" key="4">
    <source>
        <dbReference type="EMBL" id="GAA2008853.1"/>
    </source>
</evidence>
<feature type="domain" description="Helix-hairpin-helix DNA-binding motif class 1" evidence="3">
    <location>
        <begin position="326"/>
        <end position="345"/>
    </location>
</feature>
<gene>
    <name evidence="4" type="ORF">GCM10009755_19270</name>
</gene>
<comment type="caution">
    <text evidence="4">The sequence shown here is derived from an EMBL/GenBank/DDBJ whole genome shotgun (WGS) entry which is preliminary data.</text>
</comment>
<keyword evidence="2" id="KW-0812">Transmembrane</keyword>
<reference evidence="4 5" key="1">
    <citation type="journal article" date="2019" name="Int. J. Syst. Evol. Microbiol.">
        <title>The Global Catalogue of Microorganisms (GCM) 10K type strain sequencing project: providing services to taxonomists for standard genome sequencing and annotation.</title>
        <authorList>
            <consortium name="The Broad Institute Genomics Platform"/>
            <consortium name="The Broad Institute Genome Sequencing Center for Infectious Disease"/>
            <person name="Wu L."/>
            <person name="Ma J."/>
        </authorList>
    </citation>
    <scope>NUCLEOTIDE SEQUENCE [LARGE SCALE GENOMIC DNA]</scope>
    <source>
        <strain evidence="4 5">JCM 14546</strain>
    </source>
</reference>
<feature type="domain" description="Helix-hairpin-helix DNA-binding motif class 1" evidence="3">
    <location>
        <begin position="356"/>
        <end position="375"/>
    </location>
</feature>
<dbReference type="Proteomes" id="UP001500755">
    <property type="component" value="Unassembled WGS sequence"/>
</dbReference>
<evidence type="ECO:0000259" key="3">
    <source>
        <dbReference type="SMART" id="SM00278"/>
    </source>
</evidence>
<dbReference type="SUPFAM" id="SSF47781">
    <property type="entry name" value="RuvA domain 2-like"/>
    <property type="match status" value="1"/>
</dbReference>
<dbReference type="InterPro" id="IPR004509">
    <property type="entry name" value="Competence_ComEA_HhH"/>
</dbReference>
<evidence type="ECO:0000256" key="2">
    <source>
        <dbReference type="SAM" id="Phobius"/>
    </source>
</evidence>
<protein>
    <recommendedName>
        <fullName evidence="3">Helix-hairpin-helix DNA-binding motif class 1 domain-containing protein</fullName>
    </recommendedName>
</protein>
<dbReference type="PANTHER" id="PTHR21180">
    <property type="entry name" value="ENDONUCLEASE/EXONUCLEASE/PHOSPHATASE FAMILY DOMAIN-CONTAINING PROTEIN 1"/>
    <property type="match status" value="1"/>
</dbReference>
<dbReference type="SMART" id="SM00278">
    <property type="entry name" value="HhH1"/>
    <property type="match status" value="2"/>
</dbReference>
<keyword evidence="2" id="KW-0472">Membrane</keyword>